<dbReference type="GeneID" id="87809799"/>
<protein>
    <recommendedName>
        <fullName evidence="3">BTB domain-containing protein</fullName>
    </recommendedName>
</protein>
<reference evidence="1" key="1">
    <citation type="submission" date="2023-10" db="EMBL/GenBank/DDBJ databases">
        <authorList>
            <person name="Noh H."/>
        </authorList>
    </citation>
    <scope>NUCLEOTIDE SEQUENCE</scope>
    <source>
        <strain evidence="1">DUCC4014</strain>
    </source>
</reference>
<accession>A0AAF1BJ74</accession>
<dbReference type="Proteomes" id="UP000827549">
    <property type="component" value="Chromosome 4"/>
</dbReference>
<dbReference type="AlphaFoldDB" id="A0AAF1BJ74"/>
<proteinExistence type="predicted"/>
<keyword evidence="2" id="KW-1185">Reference proteome</keyword>
<name>A0AAF1BJ74_9TREE</name>
<evidence type="ECO:0000313" key="1">
    <source>
        <dbReference type="EMBL" id="WOO83096.1"/>
    </source>
</evidence>
<sequence length="304" mass="33279">MAATRPPEGKLDTDDELTFHPDFTTSVDGVILQSDDGTSFQFDLDMLCICSSFFRDLRDMPLNSSQAGVKVIPLPSATTPGLALTLNLVRGHILPSQRPPTPWPSNDTIDNLLDIVSAYDLPLAVDAFLVRTKRAVSRQQCCQRLVVSFGLGFNKLHSDVYGMAVLHGLDDADDWVKGHIESNILYTVSLQRLNAELQRLMADAERSATQALLATFADYNAMCTQAVKSVHIVFQSGLLPGLLLEDQACFPALVTSAIFSGDRARPSQVEVDVVCAHLRNLWQKALCMFGVVPHTGSLLDLTHL</sequence>
<evidence type="ECO:0000313" key="2">
    <source>
        <dbReference type="Proteomes" id="UP000827549"/>
    </source>
</evidence>
<dbReference type="RefSeq" id="XP_062629128.1">
    <property type="nucleotide sequence ID" value="XM_062773144.1"/>
</dbReference>
<dbReference type="EMBL" id="CP086717">
    <property type="protein sequence ID" value="WOO83096.1"/>
    <property type="molecule type" value="Genomic_DNA"/>
</dbReference>
<evidence type="ECO:0008006" key="3">
    <source>
        <dbReference type="Google" id="ProtNLM"/>
    </source>
</evidence>
<gene>
    <name evidence="1" type="ORF">LOC62_04G006577</name>
</gene>
<organism evidence="1 2">
    <name type="scientific">Vanrija pseudolonga</name>
    <dbReference type="NCBI Taxonomy" id="143232"/>
    <lineage>
        <taxon>Eukaryota</taxon>
        <taxon>Fungi</taxon>
        <taxon>Dikarya</taxon>
        <taxon>Basidiomycota</taxon>
        <taxon>Agaricomycotina</taxon>
        <taxon>Tremellomycetes</taxon>
        <taxon>Trichosporonales</taxon>
        <taxon>Trichosporonaceae</taxon>
        <taxon>Vanrija</taxon>
    </lineage>
</organism>